<sequence>MLNNLMKKVNVKNTDYQMKLVPGLSDEGLLDPEAKKELEDSIQQTDTGDFGSEVSDDVNVEDIRASMGWKKANHQNQNVLKIENTEFNNVKVRTYVQEKLIDTELPVILFIHGVGFFGGSLDNVEFPCRTLADLGQVRVISIDYGLAPENPYPQDLIDCYQVLNYIGQHKEQLHVESITAMGDSAGGNLTYTLSLLDRQLGTNYVDKAVSLYPVTYQGNNQKLRGIFDDPTQIIAKENPTEIKTYINNFNGSNGLISNWYIKDSNSDSMYISPLNAPEELLKKLPKTLFMVGEFDPLRLQGEAFYNKAKLAGCDITYLRYNGMIHAFMDKVGDFPQADDALKEAINFICE</sequence>
<accession>A0ABW1RJT2</accession>
<dbReference type="InterPro" id="IPR029058">
    <property type="entry name" value="AB_hydrolase_fold"/>
</dbReference>
<dbReference type="Proteomes" id="UP001596288">
    <property type="component" value="Unassembled WGS sequence"/>
</dbReference>
<dbReference type="SUPFAM" id="SSF53474">
    <property type="entry name" value="alpha/beta-Hydrolases"/>
    <property type="match status" value="1"/>
</dbReference>
<dbReference type="EMBL" id="JBHSSF010000015">
    <property type="protein sequence ID" value="MFC6176354.1"/>
    <property type="molecule type" value="Genomic_DNA"/>
</dbReference>
<gene>
    <name evidence="2" type="ORF">ACFQAV_05855</name>
</gene>
<dbReference type="PANTHER" id="PTHR23025:SF3">
    <property type="entry name" value="HORMONE-SENSITIVE LIPASE"/>
    <property type="match status" value="1"/>
</dbReference>
<dbReference type="Gene3D" id="3.40.50.1820">
    <property type="entry name" value="alpha/beta hydrolase"/>
    <property type="match status" value="1"/>
</dbReference>
<keyword evidence="3" id="KW-1185">Reference proteome</keyword>
<evidence type="ECO:0000313" key="2">
    <source>
        <dbReference type="EMBL" id="MFC6176354.1"/>
    </source>
</evidence>
<name>A0ABW1RJT2_9LACO</name>
<organism evidence="2 3">
    <name type="scientific">Companilactobacillus huachuanensis</name>
    <dbReference type="NCBI Taxonomy" id="2559914"/>
    <lineage>
        <taxon>Bacteria</taxon>
        <taxon>Bacillati</taxon>
        <taxon>Bacillota</taxon>
        <taxon>Bacilli</taxon>
        <taxon>Lactobacillales</taxon>
        <taxon>Lactobacillaceae</taxon>
        <taxon>Companilactobacillus</taxon>
    </lineage>
</organism>
<dbReference type="RefSeq" id="WP_137612130.1">
    <property type="nucleotide sequence ID" value="NZ_BJDF01000019.1"/>
</dbReference>
<protein>
    <submittedName>
        <fullName evidence="2">Alpha/beta hydrolase</fullName>
    </submittedName>
</protein>
<dbReference type="GO" id="GO:0016787">
    <property type="term" value="F:hydrolase activity"/>
    <property type="evidence" value="ECO:0007669"/>
    <property type="project" value="UniProtKB-KW"/>
</dbReference>
<proteinExistence type="predicted"/>
<dbReference type="InterPro" id="IPR013094">
    <property type="entry name" value="AB_hydrolase_3"/>
</dbReference>
<reference evidence="3" key="1">
    <citation type="journal article" date="2019" name="Int. J. Syst. Evol. Microbiol.">
        <title>The Global Catalogue of Microorganisms (GCM) 10K type strain sequencing project: providing services to taxonomists for standard genome sequencing and annotation.</title>
        <authorList>
            <consortium name="The Broad Institute Genomics Platform"/>
            <consortium name="The Broad Institute Genome Sequencing Center for Infectious Disease"/>
            <person name="Wu L."/>
            <person name="Ma J."/>
        </authorList>
    </citation>
    <scope>NUCLEOTIDE SEQUENCE [LARGE SCALE GENOMIC DNA]</scope>
    <source>
        <strain evidence="3">CCM 8927</strain>
    </source>
</reference>
<dbReference type="PANTHER" id="PTHR23025">
    <property type="entry name" value="TRIACYLGLYCEROL LIPASE"/>
    <property type="match status" value="1"/>
</dbReference>
<evidence type="ECO:0000259" key="1">
    <source>
        <dbReference type="Pfam" id="PF07859"/>
    </source>
</evidence>
<dbReference type="Pfam" id="PF07859">
    <property type="entry name" value="Abhydrolase_3"/>
    <property type="match status" value="1"/>
</dbReference>
<keyword evidence="2" id="KW-0378">Hydrolase</keyword>
<evidence type="ECO:0000313" key="3">
    <source>
        <dbReference type="Proteomes" id="UP001596288"/>
    </source>
</evidence>
<feature type="domain" description="Alpha/beta hydrolase fold-3" evidence="1">
    <location>
        <begin position="108"/>
        <end position="328"/>
    </location>
</feature>
<comment type="caution">
    <text evidence="2">The sequence shown here is derived from an EMBL/GenBank/DDBJ whole genome shotgun (WGS) entry which is preliminary data.</text>
</comment>